<gene>
    <name evidence="2" type="ORF">PG1C_13260</name>
</gene>
<sequence length="127" mass="14393">MEIAAEVVFLAETNTFVRAINSAKHLGIKFSEALKMVEAEDDQPLKFDAFDDPFVSRDTLVGKEERGQFSRAAISQVPHRSQRAPAGSQITGLLALFLMLIRSKWLWTIGLVVVGYRFIWPWLQSLR</sequence>
<protein>
    <submittedName>
        <fullName evidence="2">Uncharacterized protein</fullName>
    </submittedName>
</protein>
<keyword evidence="1" id="KW-0812">Transmembrane</keyword>
<dbReference type="AlphaFoldDB" id="A0A0C5JPC1"/>
<evidence type="ECO:0000313" key="3">
    <source>
        <dbReference type="Proteomes" id="UP000061603"/>
    </source>
</evidence>
<keyword evidence="1" id="KW-0472">Membrane</keyword>
<evidence type="ECO:0000313" key="2">
    <source>
        <dbReference type="EMBL" id="AJP49141.1"/>
    </source>
</evidence>
<name>A0A0C5JPC1_9PROT</name>
<reference evidence="2 3" key="1">
    <citation type="journal article" date="2015" name="Genome Announc.">
        <title>Complete Genome Sequence of a Novel Bacterium within the Family Rhodocyclaceae That Degrades Polycyclic Aromatic Hydrocarbons.</title>
        <authorList>
            <person name="Singleton D.R."/>
            <person name="Dickey A.N."/>
            <person name="Scholl E.H."/>
            <person name="Wright F.A."/>
            <person name="Aitken M.D."/>
        </authorList>
    </citation>
    <scope>NUCLEOTIDE SEQUENCE [LARGE SCALE GENOMIC DNA]</scope>
    <source>
        <strain evidence="3">PG1-Ca6</strain>
    </source>
</reference>
<dbReference type="Proteomes" id="UP000061603">
    <property type="component" value="Chromosome"/>
</dbReference>
<dbReference type="RefSeq" id="WP_202635243.1">
    <property type="nucleotide sequence ID" value="NZ_CP010554.1"/>
</dbReference>
<dbReference type="HOGENOM" id="CLU_1968814_0_0_4"/>
<keyword evidence="1" id="KW-1133">Transmembrane helix</keyword>
<dbReference type="KEGG" id="rbu:PG1C_13260"/>
<feature type="transmembrane region" description="Helical" evidence="1">
    <location>
        <begin position="105"/>
        <end position="123"/>
    </location>
</feature>
<proteinExistence type="predicted"/>
<dbReference type="EMBL" id="CP010554">
    <property type="protein sequence ID" value="AJP49141.1"/>
    <property type="molecule type" value="Genomic_DNA"/>
</dbReference>
<organism evidence="2 3">
    <name type="scientific">Rugosibacter aromaticivorans</name>
    <dbReference type="NCBI Taxonomy" id="1565605"/>
    <lineage>
        <taxon>Bacteria</taxon>
        <taxon>Pseudomonadati</taxon>
        <taxon>Pseudomonadota</taxon>
        <taxon>Betaproteobacteria</taxon>
        <taxon>Nitrosomonadales</taxon>
        <taxon>Sterolibacteriaceae</taxon>
        <taxon>Rugosibacter</taxon>
    </lineage>
</organism>
<evidence type="ECO:0000256" key="1">
    <source>
        <dbReference type="SAM" id="Phobius"/>
    </source>
</evidence>
<accession>A0A0C5JPC1</accession>
<keyword evidence="3" id="KW-1185">Reference proteome</keyword>